<dbReference type="Ensembl" id="ENSSFOT00015071706.1">
    <property type="protein sequence ID" value="ENSSFOP00015050257.1"/>
    <property type="gene ID" value="ENSSFOG00015032060.1"/>
</dbReference>
<dbReference type="InterPro" id="IPR037197">
    <property type="entry name" value="WWE_dom_sf"/>
</dbReference>
<dbReference type="Pfam" id="PF02809">
    <property type="entry name" value="UIM"/>
    <property type="match status" value="3"/>
</dbReference>
<dbReference type="Pfam" id="PF23085">
    <property type="entry name" value="RRM_PARP14_3"/>
    <property type="match status" value="2"/>
</dbReference>
<evidence type="ECO:0000256" key="2">
    <source>
        <dbReference type="ARBA" id="ARBA00022676"/>
    </source>
</evidence>
<proteinExistence type="predicted"/>
<dbReference type="PANTHER" id="PTHR14453">
    <property type="entry name" value="PARP/ZINC FINGER CCCH TYPE DOMAIN CONTAINING PROTEIN"/>
    <property type="match status" value="1"/>
</dbReference>
<keyword evidence="4" id="KW-0520">NAD</keyword>
<name>A0A8C9TG03_SCLFO</name>
<evidence type="ECO:0000313" key="10">
    <source>
        <dbReference type="Ensembl" id="ENSSFOP00015050257.1"/>
    </source>
</evidence>
<dbReference type="GO" id="GO:0010629">
    <property type="term" value="P:negative regulation of gene expression"/>
    <property type="evidence" value="ECO:0007669"/>
    <property type="project" value="TreeGrafter"/>
</dbReference>
<evidence type="ECO:0000256" key="7">
    <source>
        <dbReference type="SAM" id="MobiDB-lite"/>
    </source>
</evidence>
<dbReference type="Pfam" id="PF02825">
    <property type="entry name" value="WWE"/>
    <property type="match status" value="1"/>
</dbReference>
<reference evidence="10" key="3">
    <citation type="submission" date="2025-09" db="UniProtKB">
        <authorList>
            <consortium name="Ensembl"/>
        </authorList>
    </citation>
    <scope>IDENTIFICATION</scope>
</reference>
<evidence type="ECO:0000259" key="8">
    <source>
        <dbReference type="PROSITE" id="PS50102"/>
    </source>
</evidence>
<dbReference type="InterPro" id="IPR003903">
    <property type="entry name" value="UIM_dom"/>
</dbReference>
<dbReference type="PROSITE" id="PS50918">
    <property type="entry name" value="WWE"/>
    <property type="match status" value="1"/>
</dbReference>
<feature type="domain" description="WWE" evidence="9">
    <location>
        <begin position="892"/>
        <end position="970"/>
    </location>
</feature>
<protein>
    <submittedName>
        <fullName evidence="10">Poly(ADP-ribose) polymerase family member 10</fullName>
    </submittedName>
</protein>
<organism evidence="10 11">
    <name type="scientific">Scleropages formosus</name>
    <name type="common">Asian bonytongue</name>
    <name type="synonym">Osteoglossum formosum</name>
    <dbReference type="NCBI Taxonomy" id="113540"/>
    <lineage>
        <taxon>Eukaryota</taxon>
        <taxon>Metazoa</taxon>
        <taxon>Chordata</taxon>
        <taxon>Craniata</taxon>
        <taxon>Vertebrata</taxon>
        <taxon>Euteleostomi</taxon>
        <taxon>Actinopterygii</taxon>
        <taxon>Neopterygii</taxon>
        <taxon>Teleostei</taxon>
        <taxon>Osteoglossocephala</taxon>
        <taxon>Osteoglossomorpha</taxon>
        <taxon>Osteoglossiformes</taxon>
        <taxon>Osteoglossidae</taxon>
        <taxon>Scleropages</taxon>
    </lineage>
</organism>
<dbReference type="GO" id="GO:0003723">
    <property type="term" value="F:RNA binding"/>
    <property type="evidence" value="ECO:0007669"/>
    <property type="project" value="UniProtKB-UniRule"/>
</dbReference>
<dbReference type="InterPro" id="IPR052056">
    <property type="entry name" value="Mono-ARTD/PARP"/>
</dbReference>
<dbReference type="SMART" id="SM00360">
    <property type="entry name" value="RRM"/>
    <property type="match status" value="1"/>
</dbReference>
<dbReference type="SMART" id="SM00726">
    <property type="entry name" value="UIM"/>
    <property type="match status" value="2"/>
</dbReference>
<dbReference type="SUPFAM" id="SSF54928">
    <property type="entry name" value="RNA-binding domain, RBD"/>
    <property type="match status" value="1"/>
</dbReference>
<dbReference type="GO" id="GO:1990404">
    <property type="term" value="F:NAD+-protein mono-ADP-ribosyltransferase activity"/>
    <property type="evidence" value="ECO:0007669"/>
    <property type="project" value="TreeGrafter"/>
</dbReference>
<keyword evidence="11" id="KW-1185">Reference proteome</keyword>
<evidence type="ECO:0000256" key="1">
    <source>
        <dbReference type="ARBA" id="ARBA00004123"/>
    </source>
</evidence>
<dbReference type="Proteomes" id="UP000694397">
    <property type="component" value="Chromosome 23"/>
</dbReference>
<dbReference type="InterPro" id="IPR012677">
    <property type="entry name" value="Nucleotide-bd_a/b_plait_sf"/>
</dbReference>
<dbReference type="InterPro" id="IPR034464">
    <property type="entry name" value="PAR10_RRM1_2"/>
</dbReference>
<comment type="subcellular location">
    <subcellularLocation>
        <location evidence="1">Nucleus</location>
    </subcellularLocation>
</comment>
<dbReference type="GO" id="GO:0003950">
    <property type="term" value="F:NAD+ poly-ADP-ribosyltransferase activity"/>
    <property type="evidence" value="ECO:0007669"/>
    <property type="project" value="TreeGrafter"/>
</dbReference>
<keyword evidence="5" id="KW-0539">Nucleus</keyword>
<dbReference type="InterPro" id="IPR035979">
    <property type="entry name" value="RBD_domain_sf"/>
</dbReference>
<dbReference type="GeneTree" id="ENSGT00940000162035"/>
<dbReference type="InterPro" id="IPR004170">
    <property type="entry name" value="WWE_dom"/>
</dbReference>
<accession>A0A8C9TG03</accession>
<dbReference type="GO" id="GO:0070212">
    <property type="term" value="P:protein poly-ADP-ribosylation"/>
    <property type="evidence" value="ECO:0007669"/>
    <property type="project" value="TreeGrafter"/>
</dbReference>
<dbReference type="InterPro" id="IPR000504">
    <property type="entry name" value="RRM_dom"/>
</dbReference>
<gene>
    <name evidence="10" type="primary">parp10</name>
</gene>
<feature type="compositionally biased region" description="Polar residues" evidence="7">
    <location>
        <begin position="703"/>
        <end position="716"/>
    </location>
</feature>
<keyword evidence="6" id="KW-0694">RNA-binding</keyword>
<dbReference type="PROSITE" id="PS50330">
    <property type="entry name" value="UIM"/>
    <property type="match status" value="1"/>
</dbReference>
<evidence type="ECO:0000313" key="11">
    <source>
        <dbReference type="Proteomes" id="UP000694397"/>
    </source>
</evidence>
<feature type="domain" description="RRM" evidence="8">
    <location>
        <begin position="166"/>
        <end position="232"/>
    </location>
</feature>
<dbReference type="AlphaFoldDB" id="A0A8C9TG03"/>
<dbReference type="PROSITE" id="PS50102">
    <property type="entry name" value="RRM"/>
    <property type="match status" value="1"/>
</dbReference>
<evidence type="ECO:0000256" key="4">
    <source>
        <dbReference type="ARBA" id="ARBA00023027"/>
    </source>
</evidence>
<dbReference type="Gene3D" id="3.30.720.50">
    <property type="match status" value="1"/>
</dbReference>
<evidence type="ECO:0000259" key="9">
    <source>
        <dbReference type="PROSITE" id="PS50918"/>
    </source>
</evidence>
<dbReference type="GO" id="GO:0005737">
    <property type="term" value="C:cytoplasm"/>
    <property type="evidence" value="ECO:0007669"/>
    <property type="project" value="TreeGrafter"/>
</dbReference>
<dbReference type="GO" id="GO:0005634">
    <property type="term" value="C:nucleus"/>
    <property type="evidence" value="ECO:0007669"/>
    <property type="project" value="UniProtKB-SubCell"/>
</dbReference>
<evidence type="ECO:0000256" key="3">
    <source>
        <dbReference type="ARBA" id="ARBA00022679"/>
    </source>
</evidence>
<reference evidence="10 11" key="1">
    <citation type="submission" date="2019-04" db="EMBL/GenBank/DDBJ databases">
        <authorList>
            <consortium name="Wellcome Sanger Institute Data Sharing"/>
        </authorList>
    </citation>
    <scope>NUCLEOTIDE SEQUENCE [LARGE SCALE GENOMIC DNA]</scope>
</reference>
<dbReference type="OrthoDB" id="6133115at2759"/>
<dbReference type="GO" id="GO:0003714">
    <property type="term" value="F:transcription corepressor activity"/>
    <property type="evidence" value="ECO:0007669"/>
    <property type="project" value="TreeGrafter"/>
</dbReference>
<dbReference type="Gene3D" id="3.30.70.330">
    <property type="match status" value="2"/>
</dbReference>
<dbReference type="PANTHER" id="PTHR14453:SF94">
    <property type="entry name" value="PROTEIN MONO-ADP-RIBOSYLTRANSFERASE PARP10"/>
    <property type="match status" value="1"/>
</dbReference>
<feature type="region of interest" description="Disordered" evidence="7">
    <location>
        <begin position="703"/>
        <end position="726"/>
    </location>
</feature>
<keyword evidence="2" id="KW-0328">Glycosyltransferase</keyword>
<dbReference type="CDD" id="cd12547">
    <property type="entry name" value="RRM1_2_PAR10"/>
    <property type="match status" value="1"/>
</dbReference>
<sequence>MSDDSLEERTVEVVDIPADLDDEFLCLYFENKRRSGGGTVASFQRNGSRAVLVFEETQVAERVLSKGPHVVQNAKLLVRRKAPKDSSKLLLRGINPRTSLELIELYVENVTGVDCENYHIYLSLGSDLALVHFHEPISDFQNVFAKIARKPLDSAHIHPEQVEQTDSILVQNLPPGIAEDMIVLYFESKRSGGANVREFSIIKDGVARVSFEDVDAVQRILGKSHKLEESDLIVQPFYDFLQTIEHMQTENLVTGRNEGLGLAQNEGVGQVEMSPALDLYTAHVPIPEPGAAEEDKENVVQSEFSTCITLSDPLKLQLFKASKFLTDLQKSNPTYEVNIMDMVVEITGPSQLGTEKLKGQLLEFFTGFAQIHVTFDMEKSMFLSKVQVKDWMLQALEQQGLPSMYTVSDCVVTVMSLSLAMVERVCKFIKSSVIDFSVGITPEYECMLYSNEWSEFLNSLDFCSAKISDRGDKIEVLTLKGMEEEKRSNIIEFLSTPVQTEIVISMEPGMLKYIQIHCDQILADMDQVSILPLESKDVSGFRLYGNTNACRMADEVLRSIVSSILSKKITINQPGVARFLVQEEGTSILKEMQTKFEVYISLEKVHWEPLENENIFDSAWKLTSQQNFCRNSSDGCHNSGPHLISVNASDSEIDASSKGLIEEAKKLVSVIHQESASSLIKVPNFEEEEDLYTAAEEGCFSLSSNSGSQVADSTTPAAEVEQPDTEALSLKTPCDLDEDAALSLAIQYSMEQNNNRAQDEDDELQRALELSMKMDQQTGPAADSQLNKAIHMSLQDALRAANSAEILVFARYSHDLIRVDIALGKKIGMRQCEEKVEHKCLKSLSEHQRKCIDFIRRKHAVEIQIQGTTATVSGFKDYVTDAVSDMKQLVRQLSNTVSDAEILRTVQWVWHDAQSQPIPYPDNATIFIEHSWKVKEKKIDIVFDNQPYIIDFEKMQEYSIASGKSVPIERKILGSGAVCMEAQDEDYSLLSNLSEASRVDEDSDEFQDVVKNFYDTIQDHHNKIKIVKVWSFCFFNAVQCQLSVSSRVESLCY</sequence>
<keyword evidence="3" id="KW-0808">Transferase</keyword>
<reference evidence="10" key="2">
    <citation type="submission" date="2025-08" db="UniProtKB">
        <authorList>
            <consortium name="Ensembl"/>
        </authorList>
    </citation>
    <scope>IDENTIFICATION</scope>
</reference>
<dbReference type="SUPFAM" id="SSF117839">
    <property type="entry name" value="WWE domain"/>
    <property type="match status" value="1"/>
</dbReference>
<evidence type="ECO:0000256" key="5">
    <source>
        <dbReference type="ARBA" id="ARBA00023242"/>
    </source>
</evidence>
<evidence type="ECO:0000256" key="6">
    <source>
        <dbReference type="PROSITE-ProRule" id="PRU00176"/>
    </source>
</evidence>